<evidence type="ECO:0000313" key="1">
    <source>
        <dbReference type="Proteomes" id="UP000036681"/>
    </source>
</evidence>
<dbReference type="Proteomes" id="UP000036681">
    <property type="component" value="Unplaced"/>
</dbReference>
<proteinExistence type="predicted"/>
<keyword evidence="1" id="KW-1185">Reference proteome</keyword>
<reference evidence="2" key="1">
    <citation type="submission" date="2017-02" db="UniProtKB">
        <authorList>
            <consortium name="WormBaseParasite"/>
        </authorList>
    </citation>
    <scope>IDENTIFICATION</scope>
</reference>
<dbReference type="WBParaSite" id="ALUE_0000769201-mRNA-1">
    <property type="protein sequence ID" value="ALUE_0000769201-mRNA-1"/>
    <property type="gene ID" value="ALUE_0000769201"/>
</dbReference>
<sequence>MLYEEEALRKSPEKIVQGAKGCCSGFKKLTRKDVSQPTTTFPLFPFLMSSFLLHEGNNKSTNEIDSSSIRAKRDCCHRENSRALKIVIP</sequence>
<organism evidence="1 2">
    <name type="scientific">Ascaris lumbricoides</name>
    <name type="common">Giant roundworm</name>
    <dbReference type="NCBI Taxonomy" id="6252"/>
    <lineage>
        <taxon>Eukaryota</taxon>
        <taxon>Metazoa</taxon>
        <taxon>Ecdysozoa</taxon>
        <taxon>Nematoda</taxon>
        <taxon>Chromadorea</taxon>
        <taxon>Rhabditida</taxon>
        <taxon>Spirurina</taxon>
        <taxon>Ascaridomorpha</taxon>
        <taxon>Ascaridoidea</taxon>
        <taxon>Ascarididae</taxon>
        <taxon>Ascaris</taxon>
    </lineage>
</organism>
<accession>A0A0M3HWV7</accession>
<name>A0A0M3HWV7_ASCLU</name>
<dbReference type="AlphaFoldDB" id="A0A0M3HWV7"/>
<protein>
    <submittedName>
        <fullName evidence="2">Ovule protein</fullName>
    </submittedName>
</protein>
<evidence type="ECO:0000313" key="2">
    <source>
        <dbReference type="WBParaSite" id="ALUE_0000769201-mRNA-1"/>
    </source>
</evidence>